<gene>
    <name evidence="1" type="ORF">HF576_13770</name>
</gene>
<keyword evidence="2" id="KW-1185">Reference proteome</keyword>
<proteinExistence type="predicted"/>
<protein>
    <submittedName>
        <fullName evidence="1">Uncharacterized protein</fullName>
    </submittedName>
</protein>
<dbReference type="Proteomes" id="UP001429745">
    <property type="component" value="Unassembled WGS sequence"/>
</dbReference>
<accession>A0ABX1KFP0</accession>
<evidence type="ECO:0000313" key="2">
    <source>
        <dbReference type="Proteomes" id="UP001429745"/>
    </source>
</evidence>
<organism evidence="1 2">
    <name type="scientific">Microbacterium salsuginis</name>
    <dbReference type="NCBI Taxonomy" id="2722803"/>
    <lineage>
        <taxon>Bacteria</taxon>
        <taxon>Bacillati</taxon>
        <taxon>Actinomycetota</taxon>
        <taxon>Actinomycetes</taxon>
        <taxon>Micrococcales</taxon>
        <taxon>Microbacteriaceae</taxon>
        <taxon>Microbacterium</taxon>
    </lineage>
</organism>
<sequence>MANYVEITLLRVVCNEMESSSAEHDVFALTGAVVVDGTTHPFAHPAIPLKTGWTFTYHMPLFAGWVDQPTVGIGALGLDLDNSDWWVKNEEDIRKVTGAVAKAASYLPVPYIDSVINGIPEVVDFFTGLDDDDEVFRWAQDIPLEPLGPGQKHTKVLAPRVSGRTSAIVTISDWDYSVEFAVTWQAPYPSFGPTTPVTWTTRPDTDTMPAAWLGGWKSQSAGIECWITRSKNSMWTLDIHTKERLPDGQVREFDTLGASIAGLNAEVLLTSALTGDHLSLMNAAPAVLGVSTRTDAGLLVERFEPAVHALQPEEVVGDVWRGPISVLLPVAGDRVQLANGCVLEMRRTFADGVETGGRLLRYAGPASVADILHNPSIDVELERPTHIG</sequence>
<dbReference type="EMBL" id="JABACI010000004">
    <property type="protein sequence ID" value="NLP84915.1"/>
    <property type="molecule type" value="Genomic_DNA"/>
</dbReference>
<evidence type="ECO:0000313" key="1">
    <source>
        <dbReference type="EMBL" id="NLP84915.1"/>
    </source>
</evidence>
<dbReference type="RefSeq" id="WP_168913369.1">
    <property type="nucleotide sequence ID" value="NZ_JABACI010000004.1"/>
</dbReference>
<comment type="caution">
    <text evidence="1">The sequence shown here is derived from an EMBL/GenBank/DDBJ whole genome shotgun (WGS) entry which is preliminary data.</text>
</comment>
<reference evidence="1 2" key="1">
    <citation type="submission" date="2020-04" db="EMBL/GenBank/DDBJ databases">
        <title>CFH 90308 Microbacterium sp.</title>
        <authorList>
            <person name="Nie G."/>
            <person name="Ming H."/>
            <person name="Xia T."/>
        </authorList>
    </citation>
    <scope>NUCLEOTIDE SEQUENCE [LARGE SCALE GENOMIC DNA]</scope>
    <source>
        <strain evidence="1 2">CFH 90308</strain>
    </source>
</reference>
<name>A0ABX1KFP0_9MICO</name>